<protein>
    <submittedName>
        <fullName evidence="1">Uncharacterized protein</fullName>
    </submittedName>
</protein>
<dbReference type="AlphaFoldDB" id="A0A1K2H8Z6"/>
<proteinExistence type="predicted"/>
<evidence type="ECO:0000313" key="1">
    <source>
        <dbReference type="EMBL" id="SFZ73303.1"/>
    </source>
</evidence>
<reference evidence="1 2" key="1">
    <citation type="submission" date="2016-11" db="EMBL/GenBank/DDBJ databases">
        <authorList>
            <person name="Jaros S."/>
            <person name="Januszkiewicz K."/>
            <person name="Wedrychowicz H."/>
        </authorList>
    </citation>
    <scope>NUCLEOTIDE SEQUENCE [LARGE SCALE GENOMIC DNA]</scope>
    <source>
        <strain evidence="1 2">DSM 18899</strain>
    </source>
</reference>
<accession>A0A1K2H8Z6</accession>
<organism evidence="1 2">
    <name type="scientific">Chitinimonas taiwanensis DSM 18899</name>
    <dbReference type="NCBI Taxonomy" id="1121279"/>
    <lineage>
        <taxon>Bacteria</taxon>
        <taxon>Pseudomonadati</taxon>
        <taxon>Pseudomonadota</taxon>
        <taxon>Betaproteobacteria</taxon>
        <taxon>Neisseriales</taxon>
        <taxon>Chitinibacteraceae</taxon>
        <taxon>Chitinimonas</taxon>
    </lineage>
</organism>
<gene>
    <name evidence="1" type="ORF">SAMN02745887_00763</name>
</gene>
<dbReference type="EMBL" id="FPKR01000003">
    <property type="protein sequence ID" value="SFZ73303.1"/>
    <property type="molecule type" value="Genomic_DNA"/>
</dbReference>
<dbReference type="RefSeq" id="WP_072427315.1">
    <property type="nucleotide sequence ID" value="NZ_FPKR01000003.1"/>
</dbReference>
<evidence type="ECO:0000313" key="2">
    <source>
        <dbReference type="Proteomes" id="UP000186513"/>
    </source>
</evidence>
<keyword evidence="2" id="KW-1185">Reference proteome</keyword>
<name>A0A1K2H8Z6_9NEIS</name>
<dbReference type="Proteomes" id="UP000186513">
    <property type="component" value="Unassembled WGS sequence"/>
</dbReference>
<sequence>MKKLITIALGLCLQVNVWALGGYGSLSGDEKMVAETIKNTLAVSEADAFALFDGYIKNYLDTDDWQYNSFNNETLTASKVEQSKNKTLYLNFVTDNRYINVSLIKFAAEKHVQIHALETLPRTAQIATDKHESLKADKEFTLDTDKPQFSVFTRKGYSDRVKVLVNSGVGGIQYVDFMSYDLKQ</sequence>
<dbReference type="OrthoDB" id="9845132at2"/>